<keyword evidence="5" id="KW-0964">Secreted</keyword>
<gene>
    <name evidence="16" type="primary">OGN</name>
</gene>
<dbReference type="SUPFAM" id="SSF52058">
    <property type="entry name" value="L domain-like"/>
    <property type="match status" value="1"/>
</dbReference>
<dbReference type="CTD" id="4969"/>
<keyword evidence="17" id="KW-1185">Reference proteome</keyword>
<name>A0A4X2LP15_VOMUR</name>
<feature type="chain" id="PRO_5021267637" description="Mimecan" evidence="15">
    <location>
        <begin position="20"/>
        <end position="285"/>
    </location>
</feature>
<evidence type="ECO:0000256" key="7">
    <source>
        <dbReference type="ARBA" id="ARBA00022614"/>
    </source>
</evidence>
<dbReference type="GO" id="GO:0008083">
    <property type="term" value="F:growth factor activity"/>
    <property type="evidence" value="ECO:0007669"/>
    <property type="project" value="UniProtKB-KW"/>
</dbReference>
<dbReference type="GeneTree" id="ENSGT00940000157238"/>
<keyword evidence="12" id="KW-1015">Disulfide bond</keyword>
<keyword evidence="9" id="KW-0677">Repeat</keyword>
<evidence type="ECO:0000256" key="12">
    <source>
        <dbReference type="ARBA" id="ARBA00023157"/>
    </source>
</evidence>
<keyword evidence="10" id="KW-0654">Proteoglycan</keyword>
<dbReference type="AlphaFoldDB" id="A0A4X2LP15"/>
<dbReference type="GeneID" id="114023295"/>
<evidence type="ECO:0000256" key="1">
    <source>
        <dbReference type="ARBA" id="ARBA00003759"/>
    </source>
</evidence>
<dbReference type="InterPro" id="IPR032675">
    <property type="entry name" value="LRR_dom_sf"/>
</dbReference>
<dbReference type="PANTHER" id="PTHR46269">
    <property type="entry name" value="EPIPHYCAN-RELATED"/>
    <property type="match status" value="1"/>
</dbReference>
<evidence type="ECO:0000256" key="9">
    <source>
        <dbReference type="ARBA" id="ARBA00022737"/>
    </source>
</evidence>
<comment type="similarity">
    <text evidence="3">Belongs to the small leucine-rich proteoglycan (SLRP) family. SLRP class III subfamily.</text>
</comment>
<organism evidence="16 17">
    <name type="scientific">Vombatus ursinus</name>
    <name type="common">Common wombat</name>
    <dbReference type="NCBI Taxonomy" id="29139"/>
    <lineage>
        <taxon>Eukaryota</taxon>
        <taxon>Metazoa</taxon>
        <taxon>Chordata</taxon>
        <taxon>Craniata</taxon>
        <taxon>Vertebrata</taxon>
        <taxon>Euteleostomi</taxon>
        <taxon>Mammalia</taxon>
        <taxon>Metatheria</taxon>
        <taxon>Diprotodontia</taxon>
        <taxon>Vombatidae</taxon>
        <taxon>Vombatus</taxon>
    </lineage>
</organism>
<dbReference type="STRING" id="29139.ENSVURP00010023586"/>
<accession>A0A4X2LP15</accession>
<dbReference type="GO" id="GO:0060348">
    <property type="term" value="P:bone development"/>
    <property type="evidence" value="ECO:0007669"/>
    <property type="project" value="TreeGrafter"/>
</dbReference>
<dbReference type="OMA" id="RIIHLQF"/>
<evidence type="ECO:0000313" key="17">
    <source>
        <dbReference type="Proteomes" id="UP000314987"/>
    </source>
</evidence>
<dbReference type="InterPro" id="IPR001611">
    <property type="entry name" value="Leu-rich_rpt"/>
</dbReference>
<reference evidence="17" key="1">
    <citation type="submission" date="2018-12" db="EMBL/GenBank/DDBJ databases">
        <authorList>
            <person name="Yazar S."/>
        </authorList>
    </citation>
    <scope>NUCLEOTIDE SEQUENCE [LARGE SCALE GENOMIC DNA]</scope>
</reference>
<evidence type="ECO:0000256" key="15">
    <source>
        <dbReference type="SAM" id="SignalP"/>
    </source>
</evidence>
<keyword evidence="13" id="KW-0325">Glycoprotein</keyword>
<dbReference type="SMART" id="SM00369">
    <property type="entry name" value="LRR_TYP"/>
    <property type="match status" value="4"/>
</dbReference>
<evidence type="ECO:0000256" key="3">
    <source>
        <dbReference type="ARBA" id="ARBA00006912"/>
    </source>
</evidence>
<evidence type="ECO:0000256" key="11">
    <source>
        <dbReference type="ARBA" id="ARBA00023030"/>
    </source>
</evidence>
<dbReference type="Ensembl" id="ENSVURT00010026848.1">
    <property type="protein sequence ID" value="ENSVURP00010023586.1"/>
    <property type="gene ID" value="ENSVURG00010018080.1"/>
</dbReference>
<keyword evidence="8 15" id="KW-0732">Signal</keyword>
<dbReference type="PROSITE" id="PS51450">
    <property type="entry name" value="LRR"/>
    <property type="match status" value="2"/>
</dbReference>
<evidence type="ECO:0000256" key="4">
    <source>
        <dbReference type="ARBA" id="ARBA00018423"/>
    </source>
</evidence>
<evidence type="ECO:0000256" key="5">
    <source>
        <dbReference type="ARBA" id="ARBA00022525"/>
    </source>
</evidence>
<proteinExistence type="inferred from homology"/>
<comment type="subcellular location">
    <subcellularLocation>
        <location evidence="2">Secreted</location>
        <location evidence="2">Extracellular space</location>
        <location evidence="2">Extracellular matrix</location>
    </subcellularLocation>
</comment>
<evidence type="ECO:0000256" key="13">
    <source>
        <dbReference type="ARBA" id="ARBA00023180"/>
    </source>
</evidence>
<feature type="signal peptide" evidence="15">
    <location>
        <begin position="1"/>
        <end position="19"/>
    </location>
</feature>
<dbReference type="InterPro" id="IPR043547">
    <property type="entry name" value="Mimecan/Epiphycan/Opticin"/>
</dbReference>
<dbReference type="RefSeq" id="XP_027691700.1">
    <property type="nucleotide sequence ID" value="XM_027835899.1"/>
</dbReference>
<reference evidence="16" key="2">
    <citation type="submission" date="2025-08" db="UniProtKB">
        <authorList>
            <consortium name="Ensembl"/>
        </authorList>
    </citation>
    <scope>IDENTIFICATION</scope>
</reference>
<dbReference type="OrthoDB" id="7451790at2759"/>
<dbReference type="Proteomes" id="UP000314987">
    <property type="component" value="Unassembled WGS sequence"/>
</dbReference>
<keyword evidence="6" id="KW-0272">Extracellular matrix</keyword>
<dbReference type="GO" id="GO:0005615">
    <property type="term" value="C:extracellular space"/>
    <property type="evidence" value="ECO:0007669"/>
    <property type="project" value="TreeGrafter"/>
</dbReference>
<dbReference type="PANTHER" id="PTHR46269:SF1">
    <property type="entry name" value="MIMECAN"/>
    <property type="match status" value="1"/>
</dbReference>
<comment type="function">
    <text evidence="1">Induces bone formation in conjunction with TGF-beta-1 or TGF-beta-2.</text>
</comment>
<dbReference type="Pfam" id="PF13855">
    <property type="entry name" value="LRR_8"/>
    <property type="match status" value="1"/>
</dbReference>
<keyword evidence="11" id="KW-0339">Growth factor</keyword>
<keyword evidence="7" id="KW-0433">Leucine-rich repeat</keyword>
<evidence type="ECO:0000256" key="10">
    <source>
        <dbReference type="ARBA" id="ARBA00022974"/>
    </source>
</evidence>
<evidence type="ECO:0000256" key="14">
    <source>
        <dbReference type="ARBA" id="ARBA00031730"/>
    </source>
</evidence>
<reference evidence="16" key="3">
    <citation type="submission" date="2025-09" db="UniProtKB">
        <authorList>
            <consortium name="Ensembl"/>
        </authorList>
    </citation>
    <scope>IDENTIFICATION</scope>
</reference>
<dbReference type="GO" id="GO:0061975">
    <property type="term" value="P:articular cartilage development"/>
    <property type="evidence" value="ECO:0007669"/>
    <property type="project" value="TreeGrafter"/>
</dbReference>
<evidence type="ECO:0000256" key="6">
    <source>
        <dbReference type="ARBA" id="ARBA00022530"/>
    </source>
</evidence>
<sequence length="285" mass="32428">MKTLQAALLWVLLVPWVKPAPPTPQSSRTETLEEIWDYEEPPQDEKTTKKKDTMAILHALQKDESATVPPAKNEDGEMPTCLLCVCLSGSVYCEETDIDAVPPLPKETSYLYARFNKIKKIMAKDVADIPNLRRLDFTGNLIEDIEDGAFSRLSLLEELTLAENRLLKLPALPSKLTLFNARHNKLKSKGIKANTFKKLNNLSFLYLDHNELESVPPHLPESLRILHLQFNNIADITDDTFCKSNDTRYIRSHVDEIRMEGNPILLGKHPNSFICLKRLPTGTYY</sequence>
<dbReference type="InterPro" id="IPR003591">
    <property type="entry name" value="Leu-rich_rpt_typical-subtyp"/>
</dbReference>
<protein>
    <recommendedName>
        <fullName evidence="4">Mimecan</fullName>
    </recommendedName>
    <alternativeName>
        <fullName evidence="14">Osteoglycin</fullName>
    </alternativeName>
</protein>
<evidence type="ECO:0000256" key="2">
    <source>
        <dbReference type="ARBA" id="ARBA00004498"/>
    </source>
</evidence>
<dbReference type="GO" id="GO:0031012">
    <property type="term" value="C:extracellular matrix"/>
    <property type="evidence" value="ECO:0007669"/>
    <property type="project" value="TreeGrafter"/>
</dbReference>
<evidence type="ECO:0000313" key="16">
    <source>
        <dbReference type="Ensembl" id="ENSVURP00010023586.1"/>
    </source>
</evidence>
<dbReference type="Gene3D" id="3.80.10.10">
    <property type="entry name" value="Ribonuclease Inhibitor"/>
    <property type="match status" value="1"/>
</dbReference>
<evidence type="ECO:0000256" key="8">
    <source>
        <dbReference type="ARBA" id="ARBA00022729"/>
    </source>
</evidence>